<gene>
    <name evidence="10" type="ORF">NKR23_g456</name>
</gene>
<dbReference type="InterPro" id="IPR022751">
    <property type="entry name" value="Alpha_mannosyltransferase"/>
</dbReference>
<dbReference type="Pfam" id="PF11051">
    <property type="entry name" value="Mannosyl_trans3"/>
    <property type="match status" value="1"/>
</dbReference>
<evidence type="ECO:0000256" key="7">
    <source>
        <dbReference type="ARBA" id="ARBA00022989"/>
    </source>
</evidence>
<evidence type="ECO:0000256" key="8">
    <source>
        <dbReference type="ARBA" id="ARBA00023034"/>
    </source>
</evidence>
<comment type="similarity">
    <text evidence="3">Belongs to the MNN1/MNT family.</text>
</comment>
<keyword evidence="6" id="KW-0735">Signal-anchor</keyword>
<dbReference type="SUPFAM" id="SSF53448">
    <property type="entry name" value="Nucleotide-diphospho-sugar transferases"/>
    <property type="match status" value="1"/>
</dbReference>
<organism evidence="10 11">
    <name type="scientific">Pleurostoma richardsiae</name>
    <dbReference type="NCBI Taxonomy" id="41990"/>
    <lineage>
        <taxon>Eukaryota</taxon>
        <taxon>Fungi</taxon>
        <taxon>Dikarya</taxon>
        <taxon>Ascomycota</taxon>
        <taxon>Pezizomycotina</taxon>
        <taxon>Sordariomycetes</taxon>
        <taxon>Sordariomycetidae</taxon>
        <taxon>Calosphaeriales</taxon>
        <taxon>Pleurostomataceae</taxon>
        <taxon>Pleurostoma</taxon>
    </lineage>
</organism>
<comment type="pathway">
    <text evidence="2">Protein modification; protein glycosylation.</text>
</comment>
<keyword evidence="8" id="KW-0333">Golgi apparatus</keyword>
<evidence type="ECO:0000256" key="2">
    <source>
        <dbReference type="ARBA" id="ARBA00004922"/>
    </source>
</evidence>
<keyword evidence="7" id="KW-1133">Transmembrane helix</keyword>
<keyword evidence="4" id="KW-0808">Transferase</keyword>
<dbReference type="GO" id="GO:0000139">
    <property type="term" value="C:Golgi membrane"/>
    <property type="evidence" value="ECO:0007669"/>
    <property type="project" value="UniProtKB-SubCell"/>
</dbReference>
<keyword evidence="11" id="KW-1185">Reference proteome</keyword>
<dbReference type="AlphaFoldDB" id="A0AA38SDC9"/>
<dbReference type="EMBL" id="JANBVO010000001">
    <property type="protein sequence ID" value="KAJ9157561.1"/>
    <property type="molecule type" value="Genomic_DNA"/>
</dbReference>
<reference evidence="10" key="1">
    <citation type="submission" date="2022-07" db="EMBL/GenBank/DDBJ databases">
        <title>Fungi with potential for degradation of polypropylene.</title>
        <authorList>
            <person name="Gostincar C."/>
        </authorList>
    </citation>
    <scope>NUCLEOTIDE SEQUENCE</scope>
    <source>
        <strain evidence="10">EXF-13308</strain>
    </source>
</reference>
<evidence type="ECO:0000256" key="4">
    <source>
        <dbReference type="ARBA" id="ARBA00022679"/>
    </source>
</evidence>
<evidence type="ECO:0000256" key="6">
    <source>
        <dbReference type="ARBA" id="ARBA00022968"/>
    </source>
</evidence>
<proteinExistence type="inferred from homology"/>
<keyword evidence="5" id="KW-0812">Transmembrane</keyword>
<evidence type="ECO:0000256" key="1">
    <source>
        <dbReference type="ARBA" id="ARBA00004323"/>
    </source>
</evidence>
<evidence type="ECO:0000313" key="11">
    <source>
        <dbReference type="Proteomes" id="UP001174694"/>
    </source>
</evidence>
<dbReference type="PANTHER" id="PTHR31646">
    <property type="entry name" value="ALPHA-1,2-MANNOSYLTRANSFERASE MNN2"/>
    <property type="match status" value="1"/>
</dbReference>
<dbReference type="Gene3D" id="3.90.550.10">
    <property type="entry name" value="Spore Coat Polysaccharide Biosynthesis Protein SpsA, Chain A"/>
    <property type="match status" value="1"/>
</dbReference>
<name>A0AA38SDC9_9PEZI</name>
<comment type="subcellular location">
    <subcellularLocation>
        <location evidence="1">Golgi apparatus membrane</location>
        <topology evidence="1">Single-pass type II membrane protein</topology>
    </subcellularLocation>
</comment>
<dbReference type="GO" id="GO:0000026">
    <property type="term" value="F:alpha-1,2-mannosyltransferase activity"/>
    <property type="evidence" value="ECO:0007669"/>
    <property type="project" value="TreeGrafter"/>
</dbReference>
<evidence type="ECO:0000256" key="9">
    <source>
        <dbReference type="ARBA" id="ARBA00023136"/>
    </source>
</evidence>
<sequence>MRPLRLSSWMLVAFPLLFLILFFRVVGFPSTLHSINRPFDVSAEDKGHAPRLARFWPELVDELVQSKPVADAVIVEGAPREEDMDPNAYNGEDLRVTDIIRISDGDREGLKISHQRFSMAVSKLALKMPFKKHSRGIVMTAGGAYLGMAITSLLMLRRTGSTLPVELFLDSPDEYNTRICRDDLPALNVKCVIMDDILASAPQPPKLKKYQYKVFSIIFSHFQEVLFLDADAWPVHNPDYLFESQPYRSNGLITWPDFWLPTVSPIFYDVVGLEYATVQSLTGTGSEQRSTESGIMLYDKTRHADSLLLAAYYNFYGPDYYYPLFSQGAHGQGDKETFFHAAVVLGRPVYSVRTHVGILGRWINGSFESAGMKQADPAEDYDLFASAGRGRRRRAGELGVTGASKPRSKDARTLFIHHNIVKVDIRRVESALKMAFRRNQKGKLLRLWGDEMKLAETSGYDVERAMWEEVIKADCESSWLEDCERLKEYYRNVLLT</sequence>
<evidence type="ECO:0000256" key="5">
    <source>
        <dbReference type="ARBA" id="ARBA00022692"/>
    </source>
</evidence>
<comment type="caution">
    <text evidence="10">The sequence shown here is derived from an EMBL/GenBank/DDBJ whole genome shotgun (WGS) entry which is preliminary data.</text>
</comment>
<protein>
    <submittedName>
        <fullName evidence="10">Alpha-1,2-mannosyltransferase MNN23</fullName>
    </submittedName>
</protein>
<dbReference type="GO" id="GO:0046354">
    <property type="term" value="P:mannan biosynthetic process"/>
    <property type="evidence" value="ECO:0007669"/>
    <property type="project" value="TreeGrafter"/>
</dbReference>
<accession>A0AA38SDC9</accession>
<dbReference type="PANTHER" id="PTHR31646:SF1">
    <property type="entry name" value="ALPHA-1,2-MANNOSYLTRANSFERASE MNN2"/>
    <property type="match status" value="1"/>
</dbReference>
<dbReference type="Proteomes" id="UP001174694">
    <property type="component" value="Unassembled WGS sequence"/>
</dbReference>
<evidence type="ECO:0000313" key="10">
    <source>
        <dbReference type="EMBL" id="KAJ9157561.1"/>
    </source>
</evidence>
<keyword evidence="9" id="KW-0472">Membrane</keyword>
<dbReference type="InterPro" id="IPR029044">
    <property type="entry name" value="Nucleotide-diphossugar_trans"/>
</dbReference>
<evidence type="ECO:0000256" key="3">
    <source>
        <dbReference type="ARBA" id="ARBA00009105"/>
    </source>
</evidence>